<feature type="compositionally biased region" description="Basic and acidic residues" evidence="1">
    <location>
        <begin position="983"/>
        <end position="999"/>
    </location>
</feature>
<evidence type="ECO:0000313" key="5">
    <source>
        <dbReference type="Proteomes" id="UP000266673"/>
    </source>
</evidence>
<feature type="transmembrane region" description="Helical" evidence="2">
    <location>
        <begin position="880"/>
        <end position="904"/>
    </location>
</feature>
<feature type="transmembrane region" description="Helical" evidence="2">
    <location>
        <begin position="766"/>
        <end position="788"/>
    </location>
</feature>
<feature type="transmembrane region" description="Helical" evidence="2">
    <location>
        <begin position="740"/>
        <end position="759"/>
    </location>
</feature>
<feature type="signal peptide" evidence="3">
    <location>
        <begin position="1"/>
        <end position="25"/>
    </location>
</feature>
<keyword evidence="2" id="KW-1133">Transmembrane helix</keyword>
<keyword evidence="5" id="KW-1185">Reference proteome</keyword>
<keyword evidence="2" id="KW-0812">Transmembrane</keyword>
<accession>A0A397UVP9</accession>
<name>A0A397UVP9_9GLOM</name>
<feature type="chain" id="PRO_5017262982" evidence="3">
    <location>
        <begin position="26"/>
        <end position="1053"/>
    </location>
</feature>
<dbReference type="Proteomes" id="UP000266673">
    <property type="component" value="Unassembled WGS sequence"/>
</dbReference>
<feature type="compositionally biased region" description="Basic and acidic residues" evidence="1">
    <location>
        <begin position="1028"/>
        <end position="1053"/>
    </location>
</feature>
<sequence length="1053" mass="116953">MIRSILRFITIVIILIFAQSYQCWGQTNMPSLVITEKSYFDSSQATLESTYVAGCSTFEDGSLRLFIVRKQVNETHLSQKIIYANGTEVDTSLDDWALPMGIQPNTLSPISNTNVLFAYANGTKLMSDPSNPIQKDTWAGIADEKGKLLKTVLLMENNEFASVEGFGINNTAHQLIANGDNFIYVYYHDMGNSCETIKWKVYSSRNATLLGDNTYNITTKEGCVRSYYTQAVMDGGFLITWSVTMTPSNITDPTSPPQTQSQVYAVFIKPNSAEVKTAPFVIFSGTTAEEIKILACAGSSIGRGFNCFLQSMMNDSANGIQPYQVTFLSSGMVHNVVPLRSNITNNRAIFGDLLDLAAIPLRYGGFLLIQSSLRQNPLNVLNLNGTNSILDLFNYSGSLLKEQTTRIVYTGASCIFPNNSVVFTGMPTNWLDPRYMGSYSIYIVSLPKFYEDDNGYQNLNIFSSYPSRNETNVPITFDSTSFTLKLTYRGLFTLSGRGSINIYQKGYDDIPRYKITSSSIKTSNNPNSSTTLYMNLISSTLNYPETEYYVTVDNEVVQNMDLAEPLPGVRANIWSFVTAKQSSSFSGAITVLLRFQPKSLQFFLTNSTDAIQKVHTEISKFLPVNRERLSTPYNAWYYDMGDNHQYIILPLQISPGDYSSVSSFRLSSDLEDLIANSPNTNIAYGNITSLLDSKYGAPIQADFWSENKVVLILASVIVVLVILMYVAAENRDSNARNTAVLQLALVLADFSVGLIFLISHSKDVPFLFVPTLIFSIVPFTFNLLWAMYVVLRESFTNNNFFNWFKRNTAVASLFTILGMADIEVLSILNSRAAGIKSLQAPWSRWAGIMIFVGSLGGFFVEDIPKFIIQVLYKLNTASYSIIPFLRLVTSSLVILHAIVGKMYLGIAKWRQTRRQYDPPKGGEDAWKDLMSEVERLAKDHLEESKASIAAAKLAAKKKSMKKDGGGRESSKGGQGKNQNKSGENLREAGYEGDRDEGGRIRYGQGRGHRSVSVSPTYTPTESVSPGRVRSDRSGYVSENERDGGGGREEHGIV</sequence>
<proteinExistence type="predicted"/>
<feature type="region of interest" description="Disordered" evidence="1">
    <location>
        <begin position="957"/>
        <end position="1053"/>
    </location>
</feature>
<dbReference type="AlphaFoldDB" id="A0A397UVP9"/>
<evidence type="ECO:0000313" key="4">
    <source>
        <dbReference type="EMBL" id="RIB13872.1"/>
    </source>
</evidence>
<feature type="transmembrane region" description="Helical" evidence="2">
    <location>
        <begin position="842"/>
        <end position="860"/>
    </location>
</feature>
<evidence type="ECO:0000256" key="3">
    <source>
        <dbReference type="SAM" id="SignalP"/>
    </source>
</evidence>
<evidence type="ECO:0000256" key="2">
    <source>
        <dbReference type="SAM" id="Phobius"/>
    </source>
</evidence>
<dbReference type="EMBL" id="QKWP01000884">
    <property type="protein sequence ID" value="RIB13872.1"/>
    <property type="molecule type" value="Genomic_DNA"/>
</dbReference>
<dbReference type="OrthoDB" id="2384302at2759"/>
<organism evidence="4 5">
    <name type="scientific">Gigaspora rosea</name>
    <dbReference type="NCBI Taxonomy" id="44941"/>
    <lineage>
        <taxon>Eukaryota</taxon>
        <taxon>Fungi</taxon>
        <taxon>Fungi incertae sedis</taxon>
        <taxon>Mucoromycota</taxon>
        <taxon>Glomeromycotina</taxon>
        <taxon>Glomeromycetes</taxon>
        <taxon>Diversisporales</taxon>
        <taxon>Gigasporaceae</taxon>
        <taxon>Gigaspora</taxon>
    </lineage>
</organism>
<gene>
    <name evidence="4" type="ORF">C2G38_2144329</name>
</gene>
<keyword evidence="3" id="KW-0732">Signal</keyword>
<feature type="compositionally biased region" description="Basic and acidic residues" evidence="1">
    <location>
        <begin position="961"/>
        <end position="970"/>
    </location>
</feature>
<evidence type="ECO:0000256" key="1">
    <source>
        <dbReference type="SAM" id="MobiDB-lite"/>
    </source>
</evidence>
<reference evidence="4 5" key="1">
    <citation type="submission" date="2018-06" db="EMBL/GenBank/DDBJ databases">
        <title>Comparative genomics reveals the genomic features of Rhizophagus irregularis, R. cerebriforme, R. diaphanum and Gigaspora rosea, and their symbiotic lifestyle signature.</title>
        <authorList>
            <person name="Morin E."/>
            <person name="San Clemente H."/>
            <person name="Chen E.C.H."/>
            <person name="De La Providencia I."/>
            <person name="Hainaut M."/>
            <person name="Kuo A."/>
            <person name="Kohler A."/>
            <person name="Murat C."/>
            <person name="Tang N."/>
            <person name="Roy S."/>
            <person name="Loubradou J."/>
            <person name="Henrissat B."/>
            <person name="Grigoriev I.V."/>
            <person name="Corradi N."/>
            <person name="Roux C."/>
            <person name="Martin F.M."/>
        </authorList>
    </citation>
    <scope>NUCLEOTIDE SEQUENCE [LARGE SCALE GENOMIC DNA]</scope>
    <source>
        <strain evidence="4 5">DAOM 194757</strain>
    </source>
</reference>
<feature type="compositionally biased region" description="Polar residues" evidence="1">
    <location>
        <begin position="1011"/>
        <end position="1023"/>
    </location>
</feature>
<keyword evidence="2" id="KW-0472">Membrane</keyword>
<protein>
    <submittedName>
        <fullName evidence="4">Uncharacterized protein</fullName>
    </submittedName>
</protein>
<feature type="transmembrane region" description="Helical" evidence="2">
    <location>
        <begin position="808"/>
        <end position="830"/>
    </location>
</feature>
<comment type="caution">
    <text evidence="4">The sequence shown here is derived from an EMBL/GenBank/DDBJ whole genome shotgun (WGS) entry which is preliminary data.</text>
</comment>
<feature type="transmembrane region" description="Helical" evidence="2">
    <location>
        <begin position="709"/>
        <end position="728"/>
    </location>
</feature>